<dbReference type="OrthoDB" id="9806457at2"/>
<dbReference type="SMART" id="SM00464">
    <property type="entry name" value="LON"/>
    <property type="match status" value="1"/>
</dbReference>
<accession>A0A2N9VWK9</accession>
<organism evidence="2 3">
    <name type="scientific">Phyllobacterium zundukense</name>
    <dbReference type="NCBI Taxonomy" id="1867719"/>
    <lineage>
        <taxon>Bacteria</taxon>
        <taxon>Pseudomonadati</taxon>
        <taxon>Pseudomonadota</taxon>
        <taxon>Alphaproteobacteria</taxon>
        <taxon>Hyphomicrobiales</taxon>
        <taxon>Phyllobacteriaceae</taxon>
        <taxon>Phyllobacterium</taxon>
    </lineage>
</organism>
<dbReference type="Pfam" id="PF02190">
    <property type="entry name" value="LON_substr_bdg"/>
    <property type="match status" value="1"/>
</dbReference>
<dbReference type="RefSeq" id="WP_100000850.1">
    <property type="nucleotide sequence ID" value="NZ_CP017940.1"/>
</dbReference>
<gene>
    <name evidence="2" type="ORF">B5P45_14945</name>
</gene>
<dbReference type="SUPFAM" id="SSF88697">
    <property type="entry name" value="PUA domain-like"/>
    <property type="match status" value="1"/>
</dbReference>
<dbReference type="InterPro" id="IPR046336">
    <property type="entry name" value="Lon_prtase_N_sf"/>
</dbReference>
<dbReference type="PANTHER" id="PTHR46732:SF8">
    <property type="entry name" value="ATP-DEPENDENT PROTEASE LA (LON) DOMAIN PROTEIN"/>
    <property type="match status" value="1"/>
</dbReference>
<protein>
    <submittedName>
        <fullName evidence="2">ATP-dependent protease</fullName>
    </submittedName>
</protein>
<dbReference type="InterPro" id="IPR015947">
    <property type="entry name" value="PUA-like_sf"/>
</dbReference>
<feature type="domain" description="Lon N-terminal" evidence="1">
    <location>
        <begin position="18"/>
        <end position="208"/>
    </location>
</feature>
<sequence>MQAGNVRYRTLDDIPDSVPIFPLSGALLLPGGQLPLNIFELRYLAMVDTALGSKRIIGMIQPRLDQDGEADGDLCEVGCLGRITSFAETGDGRLLITLQGICRFRVIKELTTRTPFRQCKIAPLRADLDEADDSDVDRLSLLRVFRAYLDANNLEADWDSISRAGNETLVNALAMMSPFGAAEKQALLEAADLKTRAETLIAITEIALAKDQDDFEGSLQ</sequence>
<dbReference type="Gene3D" id="2.30.130.40">
    <property type="entry name" value="LON domain-like"/>
    <property type="match status" value="1"/>
</dbReference>
<dbReference type="InterPro" id="IPR003111">
    <property type="entry name" value="Lon_prtase_N"/>
</dbReference>
<keyword evidence="2" id="KW-0645">Protease</keyword>
<dbReference type="EMBL" id="MZMT01000035">
    <property type="protein sequence ID" value="PIO43877.1"/>
    <property type="molecule type" value="Genomic_DNA"/>
</dbReference>
<keyword evidence="3" id="KW-1185">Reference proteome</keyword>
<comment type="caution">
    <text evidence="2">The sequence shown here is derived from an EMBL/GenBank/DDBJ whole genome shotgun (WGS) entry which is preliminary data.</text>
</comment>
<reference evidence="2 3" key="1">
    <citation type="journal article" date="2017" name="Int J Environ Stud">
        <title>Does the Miocene-Pliocene relict legume Oxytropis triphylla form nitrogen-fixing nodules with a combination of bacterial strains?</title>
        <authorList>
            <person name="Safronova V."/>
            <person name="Belimov A."/>
            <person name="Sazanova A."/>
            <person name="Kuznetsova I."/>
            <person name="Popova J."/>
            <person name="Andronov E."/>
            <person name="Verkhozina A."/>
            <person name="Tikhonovich I."/>
        </authorList>
    </citation>
    <scope>NUCLEOTIDE SEQUENCE [LARGE SCALE GENOMIC DNA]</scope>
    <source>
        <strain evidence="2 3">Tri-38</strain>
    </source>
</reference>
<evidence type="ECO:0000313" key="3">
    <source>
        <dbReference type="Proteomes" id="UP000232163"/>
    </source>
</evidence>
<dbReference type="PANTHER" id="PTHR46732">
    <property type="entry name" value="ATP-DEPENDENT PROTEASE LA (LON) DOMAIN PROTEIN"/>
    <property type="match status" value="1"/>
</dbReference>
<dbReference type="Proteomes" id="UP000232163">
    <property type="component" value="Unassembled WGS sequence"/>
</dbReference>
<dbReference type="KEGG" id="pht:BLM14_18950"/>
<dbReference type="AlphaFoldDB" id="A0A2N9VWK9"/>
<keyword evidence="2" id="KW-0378">Hydrolase</keyword>
<dbReference type="GO" id="GO:0006508">
    <property type="term" value="P:proteolysis"/>
    <property type="evidence" value="ECO:0007669"/>
    <property type="project" value="UniProtKB-KW"/>
</dbReference>
<dbReference type="PROSITE" id="PS51787">
    <property type="entry name" value="LON_N"/>
    <property type="match status" value="1"/>
</dbReference>
<dbReference type="GO" id="GO:0008233">
    <property type="term" value="F:peptidase activity"/>
    <property type="evidence" value="ECO:0007669"/>
    <property type="project" value="UniProtKB-KW"/>
</dbReference>
<proteinExistence type="predicted"/>
<evidence type="ECO:0000259" key="1">
    <source>
        <dbReference type="PROSITE" id="PS51787"/>
    </source>
</evidence>
<evidence type="ECO:0000313" key="2">
    <source>
        <dbReference type="EMBL" id="PIO43877.1"/>
    </source>
</evidence>
<name>A0A2N9VWK9_9HYPH</name>